<dbReference type="AlphaFoldDB" id="A0A7X9E6W7"/>
<evidence type="ECO:0000313" key="2">
    <source>
        <dbReference type="EMBL" id="NMB91621.1"/>
    </source>
</evidence>
<comment type="caution">
    <text evidence="2">The sequence shown here is derived from an EMBL/GenBank/DDBJ whole genome shotgun (WGS) entry which is preliminary data.</text>
</comment>
<sequence>MSNRARRFKKSEQPYRSDMPNTPSVKIEAKIEDLNGHTIWSGCASFFSKKKVQVFMTSRLEVNQEVILKKKSKKLKGFYESCGIFTVSQVLKEGLKKNEYILLKKN</sequence>
<feature type="region of interest" description="Disordered" evidence="1">
    <location>
        <begin position="1"/>
        <end position="22"/>
    </location>
</feature>
<gene>
    <name evidence="2" type="ORF">GYA37_02095</name>
</gene>
<dbReference type="EMBL" id="JAAZNV010000007">
    <property type="protein sequence ID" value="NMB91621.1"/>
    <property type="molecule type" value="Genomic_DNA"/>
</dbReference>
<dbReference type="Proteomes" id="UP000590542">
    <property type="component" value="Unassembled WGS sequence"/>
</dbReference>
<name>A0A7X9E6W7_UNCKA</name>
<organism evidence="2 3">
    <name type="scientific">candidate division WWE3 bacterium</name>
    <dbReference type="NCBI Taxonomy" id="2053526"/>
    <lineage>
        <taxon>Bacteria</taxon>
        <taxon>Katanobacteria</taxon>
    </lineage>
</organism>
<evidence type="ECO:0000256" key="1">
    <source>
        <dbReference type="SAM" id="MobiDB-lite"/>
    </source>
</evidence>
<protein>
    <submittedName>
        <fullName evidence="2">Uncharacterized protein</fullName>
    </submittedName>
</protein>
<accession>A0A7X9E6W7</accession>
<proteinExistence type="predicted"/>
<reference evidence="2 3" key="1">
    <citation type="journal article" date="2020" name="Biotechnol. Biofuels">
        <title>New insights from the biogas microbiome by comprehensive genome-resolved metagenomics of nearly 1600 species originating from multiple anaerobic digesters.</title>
        <authorList>
            <person name="Campanaro S."/>
            <person name="Treu L."/>
            <person name="Rodriguez-R L.M."/>
            <person name="Kovalovszki A."/>
            <person name="Ziels R.M."/>
            <person name="Maus I."/>
            <person name="Zhu X."/>
            <person name="Kougias P.G."/>
            <person name="Basile A."/>
            <person name="Luo G."/>
            <person name="Schluter A."/>
            <person name="Konstantinidis K.T."/>
            <person name="Angelidaki I."/>
        </authorList>
    </citation>
    <scope>NUCLEOTIDE SEQUENCE [LARGE SCALE GENOMIC DNA]</scope>
    <source>
        <strain evidence="2">AS27yjCOA_202</strain>
    </source>
</reference>
<evidence type="ECO:0000313" key="3">
    <source>
        <dbReference type="Proteomes" id="UP000590542"/>
    </source>
</evidence>